<dbReference type="InterPro" id="IPR039927">
    <property type="entry name" value="Ribosomal_mL43"/>
</dbReference>
<comment type="similarity">
    <text evidence="2">Belongs to the mitochondrion-specific ribosomal protein mL43 family.</text>
</comment>
<evidence type="ECO:0000256" key="5">
    <source>
        <dbReference type="ARBA" id="ARBA00023274"/>
    </source>
</evidence>
<dbReference type="GO" id="GO:0005762">
    <property type="term" value="C:mitochondrial large ribosomal subunit"/>
    <property type="evidence" value="ECO:0007669"/>
    <property type="project" value="TreeGrafter"/>
</dbReference>
<dbReference type="Pfam" id="PF05047">
    <property type="entry name" value="L51_S25_CI-B8"/>
    <property type="match status" value="1"/>
</dbReference>
<accession>A0A0N5AFX5</accession>
<dbReference type="InterPro" id="IPR036249">
    <property type="entry name" value="Thioredoxin-like_sf"/>
</dbReference>
<keyword evidence="4" id="KW-0496">Mitochondrion</keyword>
<dbReference type="SMART" id="SM00916">
    <property type="entry name" value="L51_S25_CI-B8"/>
    <property type="match status" value="1"/>
</dbReference>
<dbReference type="SUPFAM" id="SSF52833">
    <property type="entry name" value="Thioredoxin-like"/>
    <property type="match status" value="1"/>
</dbReference>
<dbReference type="AlphaFoldDB" id="A0A0N5AFX5"/>
<dbReference type="Gene3D" id="3.40.30.10">
    <property type="entry name" value="Glutaredoxin"/>
    <property type="match status" value="1"/>
</dbReference>
<evidence type="ECO:0000256" key="4">
    <source>
        <dbReference type="ARBA" id="ARBA00023128"/>
    </source>
</evidence>
<evidence type="ECO:0000313" key="8">
    <source>
        <dbReference type="Proteomes" id="UP000046393"/>
    </source>
</evidence>
<evidence type="ECO:0000256" key="6">
    <source>
        <dbReference type="ARBA" id="ARBA00035188"/>
    </source>
</evidence>
<evidence type="ECO:0000259" key="7">
    <source>
        <dbReference type="SMART" id="SM00916"/>
    </source>
</evidence>
<dbReference type="PANTHER" id="PTHR21396">
    <property type="entry name" value="39S RIBOSOMAL PROTEIN L43"/>
    <property type="match status" value="1"/>
</dbReference>
<dbReference type="InterPro" id="IPR007741">
    <property type="entry name" value="Ribosomal_mL43/mS25/NADH_DH"/>
</dbReference>
<evidence type="ECO:0000256" key="1">
    <source>
        <dbReference type="ARBA" id="ARBA00004173"/>
    </source>
</evidence>
<dbReference type="WBParaSite" id="SMUV_0000319801-mRNA-1">
    <property type="protein sequence ID" value="SMUV_0000319801-mRNA-1"/>
    <property type="gene ID" value="SMUV_0000319801"/>
</dbReference>
<comment type="subcellular location">
    <subcellularLocation>
        <location evidence="1">Mitochondrion</location>
    </subcellularLocation>
</comment>
<sequence length="187" mass="21511">MPFRARVDRLKTLFTAAKSLNYSWRLTDYLKTPNYNGVNSYCPQVHRVTIRFCKISPKSAGIRNYIEEHLPTFAQQNPSIAIYVQPIRYSCPTLRAEYGNDRIIHVNVSGCSSLKMEKWMNLLRTRSGLPNIDLVSQQSAATNSIQGIWNPLYNLSSEQNLPEWPKDKFSKYRSASPTAQQYILPSF</sequence>
<dbReference type="PANTHER" id="PTHR21396:SF2">
    <property type="entry name" value="LARGE RIBOSOMAL SUBUNIT PROTEIN ML43"/>
    <property type="match status" value="1"/>
</dbReference>
<keyword evidence="8" id="KW-1185">Reference proteome</keyword>
<protein>
    <recommendedName>
        <fullName evidence="6">Large ribosomal subunit protein mL43</fullName>
    </recommendedName>
</protein>
<organism evidence="8 9">
    <name type="scientific">Syphacia muris</name>
    <dbReference type="NCBI Taxonomy" id="451379"/>
    <lineage>
        <taxon>Eukaryota</taxon>
        <taxon>Metazoa</taxon>
        <taxon>Ecdysozoa</taxon>
        <taxon>Nematoda</taxon>
        <taxon>Chromadorea</taxon>
        <taxon>Rhabditida</taxon>
        <taxon>Spirurina</taxon>
        <taxon>Oxyuridomorpha</taxon>
        <taxon>Oxyuroidea</taxon>
        <taxon>Oxyuridae</taxon>
        <taxon>Syphacia</taxon>
    </lineage>
</organism>
<evidence type="ECO:0000256" key="2">
    <source>
        <dbReference type="ARBA" id="ARBA00006073"/>
    </source>
</evidence>
<dbReference type="STRING" id="451379.A0A0N5AFX5"/>
<keyword evidence="5" id="KW-0687">Ribonucleoprotein</keyword>
<dbReference type="GO" id="GO:0003735">
    <property type="term" value="F:structural constituent of ribosome"/>
    <property type="evidence" value="ECO:0007669"/>
    <property type="project" value="InterPro"/>
</dbReference>
<dbReference type="GO" id="GO:0032543">
    <property type="term" value="P:mitochondrial translation"/>
    <property type="evidence" value="ECO:0007669"/>
    <property type="project" value="InterPro"/>
</dbReference>
<feature type="domain" description="Ribosomal protein/NADH dehydrogenase" evidence="7">
    <location>
        <begin position="54"/>
        <end position="127"/>
    </location>
</feature>
<proteinExistence type="inferred from homology"/>
<evidence type="ECO:0000256" key="3">
    <source>
        <dbReference type="ARBA" id="ARBA00022980"/>
    </source>
</evidence>
<reference evidence="9" key="1">
    <citation type="submission" date="2017-02" db="UniProtKB">
        <authorList>
            <consortium name="WormBaseParasite"/>
        </authorList>
    </citation>
    <scope>IDENTIFICATION</scope>
</reference>
<dbReference type="Proteomes" id="UP000046393">
    <property type="component" value="Unplaced"/>
</dbReference>
<evidence type="ECO:0000313" key="9">
    <source>
        <dbReference type="WBParaSite" id="SMUV_0000319801-mRNA-1"/>
    </source>
</evidence>
<keyword evidence="3" id="KW-0689">Ribosomal protein</keyword>
<name>A0A0N5AFX5_9BILA</name>